<dbReference type="STRING" id="697281.Mahau_0164"/>
<name>F3ZWF2_MAHA5</name>
<gene>
    <name evidence="1" type="ordered locus">Mahau_0164</name>
</gene>
<dbReference type="Proteomes" id="UP000008457">
    <property type="component" value="Chromosome"/>
</dbReference>
<dbReference type="RefSeq" id="WP_013779821.1">
    <property type="nucleotide sequence ID" value="NC_015520.1"/>
</dbReference>
<dbReference type="InterPro" id="IPR019644">
    <property type="entry name" value="DUF2508"/>
</dbReference>
<proteinExistence type="predicted"/>
<reference evidence="1 2" key="2">
    <citation type="journal article" date="2011" name="Stand. Genomic Sci.">
        <title>Complete genome sequence of Mahella australiensis type strain (50-1 BON).</title>
        <authorList>
            <person name="Sikorski J."/>
            <person name="Teshima H."/>
            <person name="Nolan M."/>
            <person name="Lucas S."/>
            <person name="Hammon N."/>
            <person name="Deshpande S."/>
            <person name="Cheng J.F."/>
            <person name="Pitluck S."/>
            <person name="Liolios K."/>
            <person name="Pagani I."/>
            <person name="Ivanova N."/>
            <person name="Huntemann M."/>
            <person name="Mavromatis K."/>
            <person name="Ovchinikova G."/>
            <person name="Pati A."/>
            <person name="Tapia R."/>
            <person name="Han C."/>
            <person name="Goodwin L."/>
            <person name="Chen A."/>
            <person name="Palaniappan K."/>
            <person name="Land M."/>
            <person name="Hauser L."/>
            <person name="Ngatchou-Djao O.D."/>
            <person name="Rohde M."/>
            <person name="Pukall R."/>
            <person name="Spring S."/>
            <person name="Abt B."/>
            <person name="Goker M."/>
            <person name="Detter J.C."/>
            <person name="Woyke T."/>
            <person name="Bristow J."/>
            <person name="Markowitz V."/>
            <person name="Hugenholtz P."/>
            <person name="Eisen J.A."/>
            <person name="Kyrpides N.C."/>
            <person name="Klenk H.P."/>
            <person name="Lapidus A."/>
        </authorList>
    </citation>
    <scope>NUCLEOTIDE SEQUENCE [LARGE SCALE GENOMIC DNA]</scope>
    <source>
        <strain evidence="2">DSM 15567 / CIP 107919 / 50-1 BON</strain>
    </source>
</reference>
<reference evidence="2" key="1">
    <citation type="submission" date="2010-11" db="EMBL/GenBank/DDBJ databases">
        <title>The complete genome of Mahella australiensis DSM 15567.</title>
        <authorList>
            <consortium name="US DOE Joint Genome Institute (JGI-PGF)"/>
            <person name="Lucas S."/>
            <person name="Copeland A."/>
            <person name="Lapidus A."/>
            <person name="Bruce D."/>
            <person name="Goodwin L."/>
            <person name="Pitluck S."/>
            <person name="Kyrpides N."/>
            <person name="Mavromatis K."/>
            <person name="Pagani I."/>
            <person name="Ivanova N."/>
            <person name="Teshima H."/>
            <person name="Brettin T."/>
            <person name="Detter J.C."/>
            <person name="Han C."/>
            <person name="Tapia R."/>
            <person name="Land M."/>
            <person name="Hauser L."/>
            <person name="Markowitz V."/>
            <person name="Cheng J.-F."/>
            <person name="Hugenholtz P."/>
            <person name="Woyke T."/>
            <person name="Wu D."/>
            <person name="Spring S."/>
            <person name="Pukall R."/>
            <person name="Steenblock K."/>
            <person name="Schneider S."/>
            <person name="Klenk H.-P."/>
            <person name="Eisen J.A."/>
        </authorList>
    </citation>
    <scope>NUCLEOTIDE SEQUENCE [LARGE SCALE GENOMIC DNA]</scope>
    <source>
        <strain evidence="2">DSM 15567 / CIP 107919 / 50-1 BON</strain>
    </source>
</reference>
<dbReference type="HOGENOM" id="CLU_175291_1_0_9"/>
<organism evidence="1 2">
    <name type="scientific">Mahella australiensis (strain DSM 15567 / CIP 107919 / 50-1 BON)</name>
    <dbReference type="NCBI Taxonomy" id="697281"/>
    <lineage>
        <taxon>Bacteria</taxon>
        <taxon>Bacillati</taxon>
        <taxon>Bacillota</taxon>
        <taxon>Clostridia</taxon>
        <taxon>Thermoanaerobacterales</taxon>
        <taxon>Thermoanaerobacterales Family IV. Incertae Sedis</taxon>
        <taxon>Mahella</taxon>
    </lineage>
</organism>
<dbReference type="Pfam" id="PF10704">
    <property type="entry name" value="DUF2508"/>
    <property type="match status" value="1"/>
</dbReference>
<dbReference type="eggNOG" id="ENOG5033ACZ">
    <property type="taxonomic scope" value="Bacteria"/>
</dbReference>
<dbReference type="OrthoDB" id="1809893at2"/>
<accession>F3ZWF2</accession>
<dbReference type="EMBL" id="CP002360">
    <property type="protein sequence ID" value="AEE95387.1"/>
    <property type="molecule type" value="Genomic_DNA"/>
</dbReference>
<protein>
    <recommendedName>
        <fullName evidence="3">DUF2508 domain-containing protein</fullName>
    </recommendedName>
</protein>
<sequence>MKKLAFLSFLGDIPEDNSVYDQETVEFINTLQQAREEWLAAQNFFNSVNDPDLVDYAIYGVEAARRKYMYLIKQAKILGIKINADSLEG</sequence>
<dbReference type="AlphaFoldDB" id="F3ZWF2"/>
<keyword evidence="2" id="KW-1185">Reference proteome</keyword>
<evidence type="ECO:0008006" key="3">
    <source>
        <dbReference type="Google" id="ProtNLM"/>
    </source>
</evidence>
<dbReference type="KEGG" id="mas:Mahau_0164"/>
<evidence type="ECO:0000313" key="2">
    <source>
        <dbReference type="Proteomes" id="UP000008457"/>
    </source>
</evidence>
<evidence type="ECO:0000313" key="1">
    <source>
        <dbReference type="EMBL" id="AEE95387.1"/>
    </source>
</evidence>